<dbReference type="AlphaFoldDB" id="A0A2N9W0H9"/>
<gene>
    <name evidence="3" type="ORF">B5P45_08975</name>
</gene>
<dbReference type="InterPro" id="IPR003848">
    <property type="entry name" value="DUF218"/>
</dbReference>
<proteinExistence type="predicted"/>
<dbReference type="CDD" id="cd06259">
    <property type="entry name" value="YdcF-like"/>
    <property type="match status" value="1"/>
</dbReference>
<dbReference type="Pfam" id="PF02698">
    <property type="entry name" value="DUF218"/>
    <property type="match status" value="1"/>
</dbReference>
<dbReference type="GO" id="GO:0000270">
    <property type="term" value="P:peptidoglycan metabolic process"/>
    <property type="evidence" value="ECO:0007669"/>
    <property type="project" value="TreeGrafter"/>
</dbReference>
<evidence type="ECO:0000259" key="2">
    <source>
        <dbReference type="Pfam" id="PF02698"/>
    </source>
</evidence>
<feature type="domain" description="DUF218" evidence="2">
    <location>
        <begin position="48"/>
        <end position="171"/>
    </location>
</feature>
<keyword evidence="1" id="KW-1133">Transmembrane helix</keyword>
<dbReference type="GO" id="GO:0005886">
    <property type="term" value="C:plasma membrane"/>
    <property type="evidence" value="ECO:0007669"/>
    <property type="project" value="TreeGrafter"/>
</dbReference>
<dbReference type="Proteomes" id="UP000232163">
    <property type="component" value="Unassembled WGS sequence"/>
</dbReference>
<dbReference type="PANTHER" id="PTHR30336:SF4">
    <property type="entry name" value="ENVELOPE BIOGENESIS FACTOR ELYC"/>
    <property type="match status" value="1"/>
</dbReference>
<dbReference type="EMBL" id="MZMT01000023">
    <property type="protein sequence ID" value="PIO45247.1"/>
    <property type="molecule type" value="Genomic_DNA"/>
</dbReference>
<evidence type="ECO:0000256" key="1">
    <source>
        <dbReference type="SAM" id="Phobius"/>
    </source>
</evidence>
<reference evidence="3 4" key="1">
    <citation type="journal article" date="2017" name="Int J Environ Stud">
        <title>Does the Miocene-Pliocene relict legume Oxytropis triphylla form nitrogen-fixing nodules with a combination of bacterial strains?</title>
        <authorList>
            <person name="Safronova V."/>
            <person name="Belimov A."/>
            <person name="Sazanova A."/>
            <person name="Kuznetsova I."/>
            <person name="Popova J."/>
            <person name="Andronov E."/>
            <person name="Verkhozina A."/>
            <person name="Tikhonovich I."/>
        </authorList>
    </citation>
    <scope>NUCLEOTIDE SEQUENCE [LARGE SCALE GENOMIC DNA]</scope>
    <source>
        <strain evidence="3 4">Tri-38</strain>
    </source>
</reference>
<protein>
    <recommendedName>
        <fullName evidence="2">DUF218 domain-containing protein</fullName>
    </recommendedName>
</protein>
<dbReference type="GO" id="GO:0043164">
    <property type="term" value="P:Gram-negative-bacterium-type cell wall biogenesis"/>
    <property type="evidence" value="ECO:0007669"/>
    <property type="project" value="TreeGrafter"/>
</dbReference>
<sequence length="215" mass="24057">MISFIRRRIVVPLFILCIIFIGLFIGGFIVFSDRVSTLQAPDLSEPADGIVVLTGGYSRIEGALDLLKNKRGERLFISGVHSSTNRNELQRVTGGDATLFECCVDIDRSALDTIGNAAESVKWANANHYKRIIVVTNNYHIPRTMFELKRASQDIEFIPYPIINTNLKDGNWITRGLVVRVLFVEYVKYLGAVIRYQLPASLSDATASLLHRIKG</sequence>
<keyword evidence="1" id="KW-0472">Membrane</keyword>
<evidence type="ECO:0000313" key="3">
    <source>
        <dbReference type="EMBL" id="PIO45247.1"/>
    </source>
</evidence>
<keyword evidence="1" id="KW-0812">Transmembrane</keyword>
<comment type="caution">
    <text evidence="3">The sequence shown here is derived from an EMBL/GenBank/DDBJ whole genome shotgun (WGS) entry which is preliminary data.</text>
</comment>
<dbReference type="OrthoDB" id="9812311at2"/>
<name>A0A2N9W0H9_9HYPH</name>
<feature type="transmembrane region" description="Helical" evidence="1">
    <location>
        <begin position="9"/>
        <end position="31"/>
    </location>
</feature>
<keyword evidence="4" id="KW-1185">Reference proteome</keyword>
<accession>A0A2N9W0H9</accession>
<organism evidence="3 4">
    <name type="scientific">Phyllobacterium zundukense</name>
    <dbReference type="NCBI Taxonomy" id="1867719"/>
    <lineage>
        <taxon>Bacteria</taxon>
        <taxon>Pseudomonadati</taxon>
        <taxon>Pseudomonadota</taxon>
        <taxon>Alphaproteobacteria</taxon>
        <taxon>Hyphomicrobiales</taxon>
        <taxon>Phyllobacteriaceae</taxon>
        <taxon>Phyllobacterium</taxon>
    </lineage>
</organism>
<dbReference type="InterPro" id="IPR051599">
    <property type="entry name" value="Cell_Envelope_Assoc"/>
</dbReference>
<evidence type="ECO:0000313" key="4">
    <source>
        <dbReference type="Proteomes" id="UP000232163"/>
    </source>
</evidence>
<dbReference type="PANTHER" id="PTHR30336">
    <property type="entry name" value="INNER MEMBRANE PROTEIN, PROBABLE PERMEASE"/>
    <property type="match status" value="1"/>
</dbReference>